<dbReference type="InterPro" id="IPR012349">
    <property type="entry name" value="Split_barrel_FMN-bd"/>
</dbReference>
<dbReference type="RefSeq" id="WP_184575592.1">
    <property type="nucleotide sequence ID" value="NZ_JACHJT010000001.1"/>
</dbReference>
<organism evidence="2 3">
    <name type="scientific">Lipingzhangella halophila</name>
    <dbReference type="NCBI Taxonomy" id="1783352"/>
    <lineage>
        <taxon>Bacteria</taxon>
        <taxon>Bacillati</taxon>
        <taxon>Actinomycetota</taxon>
        <taxon>Actinomycetes</taxon>
        <taxon>Streptosporangiales</taxon>
        <taxon>Nocardiopsidaceae</taxon>
        <taxon>Lipingzhangella</taxon>
    </lineage>
</organism>
<keyword evidence="1" id="KW-0812">Transmembrane</keyword>
<dbReference type="Pfam" id="PF04075">
    <property type="entry name" value="F420H2_quin_red"/>
    <property type="match status" value="1"/>
</dbReference>
<dbReference type="Proteomes" id="UP000523007">
    <property type="component" value="Unassembled WGS sequence"/>
</dbReference>
<dbReference type="GO" id="GO:0016491">
    <property type="term" value="F:oxidoreductase activity"/>
    <property type="evidence" value="ECO:0007669"/>
    <property type="project" value="InterPro"/>
</dbReference>
<reference evidence="2 3" key="1">
    <citation type="submission" date="2020-08" db="EMBL/GenBank/DDBJ databases">
        <title>Sequencing the genomes of 1000 actinobacteria strains.</title>
        <authorList>
            <person name="Klenk H.-P."/>
        </authorList>
    </citation>
    <scope>NUCLEOTIDE SEQUENCE [LARGE SCALE GENOMIC DNA]</scope>
    <source>
        <strain evidence="2 3">DSM 102030</strain>
    </source>
</reference>
<evidence type="ECO:0000313" key="2">
    <source>
        <dbReference type="EMBL" id="MBB4930414.1"/>
    </source>
</evidence>
<protein>
    <submittedName>
        <fullName evidence="2">Deazaflavin-dependent oxidoreductase (Nitroreductase family)</fullName>
    </submittedName>
</protein>
<sequence>MTFAHPPRTPIKRAIYRAPIWIYRIGLGSLLGSRFVLLTHIGRNSGQARQVVLEVVGRHEWGGVLVASGYGARSQWFKNITRNPRVRFQVGRRSYEGTAAPLPPAESGRVLAAYARQHPRTAASLLKAVGHDTEGSDAGYERVGADRERGIPIVWLRPASAGSPD</sequence>
<dbReference type="EMBL" id="JACHJT010000001">
    <property type="protein sequence ID" value="MBB4930414.1"/>
    <property type="molecule type" value="Genomic_DNA"/>
</dbReference>
<gene>
    <name evidence="2" type="ORF">F4561_001234</name>
</gene>
<dbReference type="InterPro" id="IPR004378">
    <property type="entry name" value="F420H2_quin_Rdtase"/>
</dbReference>
<dbReference type="Gene3D" id="2.30.110.10">
    <property type="entry name" value="Electron Transport, Fmn-binding Protein, Chain A"/>
    <property type="match status" value="1"/>
</dbReference>
<keyword evidence="1" id="KW-1133">Transmembrane helix</keyword>
<evidence type="ECO:0000256" key="1">
    <source>
        <dbReference type="SAM" id="Phobius"/>
    </source>
</evidence>
<proteinExistence type="predicted"/>
<comment type="caution">
    <text evidence="2">The sequence shown here is derived from an EMBL/GenBank/DDBJ whole genome shotgun (WGS) entry which is preliminary data.</text>
</comment>
<keyword evidence="3" id="KW-1185">Reference proteome</keyword>
<accession>A0A7W7REG9</accession>
<keyword evidence="1" id="KW-0472">Membrane</keyword>
<dbReference type="NCBIfam" id="TIGR00026">
    <property type="entry name" value="hi_GC_TIGR00026"/>
    <property type="match status" value="1"/>
</dbReference>
<dbReference type="SUPFAM" id="SSF50475">
    <property type="entry name" value="FMN-binding split barrel"/>
    <property type="match status" value="1"/>
</dbReference>
<evidence type="ECO:0000313" key="3">
    <source>
        <dbReference type="Proteomes" id="UP000523007"/>
    </source>
</evidence>
<feature type="transmembrane region" description="Helical" evidence="1">
    <location>
        <begin position="21"/>
        <end position="41"/>
    </location>
</feature>
<name>A0A7W7REG9_9ACTN</name>
<dbReference type="AlphaFoldDB" id="A0A7W7REG9"/>